<protein>
    <recommendedName>
        <fullName evidence="4">Kinesin-associated protein 3</fullName>
    </recommendedName>
</protein>
<organism evidence="2 3">
    <name type="scientific">Gryllus longicercus</name>
    <dbReference type="NCBI Taxonomy" id="2509291"/>
    <lineage>
        <taxon>Eukaryota</taxon>
        <taxon>Metazoa</taxon>
        <taxon>Ecdysozoa</taxon>
        <taxon>Arthropoda</taxon>
        <taxon>Hexapoda</taxon>
        <taxon>Insecta</taxon>
        <taxon>Pterygota</taxon>
        <taxon>Neoptera</taxon>
        <taxon>Polyneoptera</taxon>
        <taxon>Orthoptera</taxon>
        <taxon>Ensifera</taxon>
        <taxon>Gryllidea</taxon>
        <taxon>Grylloidea</taxon>
        <taxon>Gryllidae</taxon>
        <taxon>Gryllinae</taxon>
        <taxon>Gryllus</taxon>
    </lineage>
</organism>
<dbReference type="GO" id="GO:0035869">
    <property type="term" value="C:ciliary transition zone"/>
    <property type="evidence" value="ECO:0007669"/>
    <property type="project" value="TreeGrafter"/>
</dbReference>
<feature type="region of interest" description="Disordered" evidence="1">
    <location>
        <begin position="101"/>
        <end position="132"/>
    </location>
</feature>
<dbReference type="SUPFAM" id="SSF48371">
    <property type="entry name" value="ARM repeat"/>
    <property type="match status" value="1"/>
</dbReference>
<name>A0AAN9VVT1_9ORTH</name>
<dbReference type="SMART" id="SM00185">
    <property type="entry name" value="ARM"/>
    <property type="match status" value="3"/>
</dbReference>
<dbReference type="GO" id="GO:0016939">
    <property type="term" value="C:kinesin II complex"/>
    <property type="evidence" value="ECO:0007669"/>
    <property type="project" value="TreeGrafter"/>
</dbReference>
<dbReference type="InterPro" id="IPR000225">
    <property type="entry name" value="Armadillo"/>
</dbReference>
<feature type="compositionally biased region" description="Low complexity" evidence="1">
    <location>
        <begin position="114"/>
        <end position="130"/>
    </location>
</feature>
<dbReference type="Gene3D" id="1.25.10.10">
    <property type="entry name" value="Leucine-rich Repeat Variant"/>
    <property type="match status" value="1"/>
</dbReference>
<dbReference type="InterPro" id="IPR011989">
    <property type="entry name" value="ARM-like"/>
</dbReference>
<dbReference type="Pfam" id="PF05804">
    <property type="entry name" value="KAP"/>
    <property type="match status" value="1"/>
</dbReference>
<dbReference type="AlphaFoldDB" id="A0AAN9VVT1"/>
<dbReference type="GO" id="GO:0007018">
    <property type="term" value="P:microtubule-based movement"/>
    <property type="evidence" value="ECO:0007669"/>
    <property type="project" value="TreeGrafter"/>
</dbReference>
<dbReference type="SMART" id="SM01297">
    <property type="entry name" value="KAP"/>
    <property type="match status" value="1"/>
</dbReference>
<dbReference type="GO" id="GO:0019894">
    <property type="term" value="F:kinesin binding"/>
    <property type="evidence" value="ECO:0007669"/>
    <property type="project" value="InterPro"/>
</dbReference>
<dbReference type="Proteomes" id="UP001378592">
    <property type="component" value="Unassembled WGS sequence"/>
</dbReference>
<comment type="caution">
    <text evidence="2">The sequence shown here is derived from an EMBL/GenBank/DDBJ whole genome shotgun (WGS) entry which is preliminary data.</text>
</comment>
<feature type="region of interest" description="Disordered" evidence="1">
    <location>
        <begin position="818"/>
        <end position="848"/>
    </location>
</feature>
<dbReference type="EMBL" id="JAZDUA010000025">
    <property type="protein sequence ID" value="KAK7872395.1"/>
    <property type="molecule type" value="Genomic_DNA"/>
</dbReference>
<dbReference type="InterPro" id="IPR008658">
    <property type="entry name" value="KAP3"/>
</dbReference>
<gene>
    <name evidence="2" type="ORF">R5R35_007010</name>
</gene>
<evidence type="ECO:0000313" key="3">
    <source>
        <dbReference type="Proteomes" id="UP001378592"/>
    </source>
</evidence>
<evidence type="ECO:0000313" key="2">
    <source>
        <dbReference type="EMBL" id="KAK7872395.1"/>
    </source>
</evidence>
<dbReference type="PANTHER" id="PTHR15605">
    <property type="entry name" value="KINESIN-ASSOCIATED PROTEINS"/>
    <property type="match status" value="1"/>
</dbReference>
<dbReference type="InterPro" id="IPR016024">
    <property type="entry name" value="ARM-type_fold"/>
</dbReference>
<dbReference type="PANTHER" id="PTHR15605:SF2">
    <property type="entry name" value="KINESIN-ASSOCIATED PROTEIN 3"/>
    <property type="match status" value="1"/>
</dbReference>
<evidence type="ECO:0000256" key="1">
    <source>
        <dbReference type="SAM" id="MobiDB-lite"/>
    </source>
</evidence>
<dbReference type="GO" id="GO:0005930">
    <property type="term" value="C:axoneme"/>
    <property type="evidence" value="ECO:0007669"/>
    <property type="project" value="TreeGrafter"/>
</dbReference>
<reference evidence="2 3" key="1">
    <citation type="submission" date="2024-03" db="EMBL/GenBank/DDBJ databases">
        <title>The genome assembly and annotation of the cricket Gryllus longicercus Weissman &amp; Gray.</title>
        <authorList>
            <person name="Szrajer S."/>
            <person name="Gray D."/>
            <person name="Ylla G."/>
        </authorList>
    </citation>
    <scope>NUCLEOTIDE SEQUENCE [LARGE SCALE GENOMIC DNA]</scope>
    <source>
        <strain evidence="2">DAG 2021-001</strain>
        <tissue evidence="2">Whole body minus gut</tissue>
    </source>
</reference>
<sequence length="905" mass="103794">MQSDDARYLKRKIRSRSIDVHPTEKALVVTYELEALILGDLGDPLLGNRKECQKIIRLKSLNETTNCAALAKEVVEKCSLIHPNKLEEVRHLISYLQKRRSTGNGISSERGESPRPSSSCSSSEGPNSNSILPEKVSINDIEQYVELLYEDIPEKVNGSALILQLARVPDNLVELANNESALSALSRVLREDWKKSIELSINIVYIFFCFSAYSQFHNIVLQYKIGSLCMEILDYELRRYDQWKDELESRRKKCEINCSSILQNSSAAGDNNTSLVVESKGQENNNEVRRRVLEGISHIPIAAGDNRRRTMEGISTPVEVYDHRRRHSEIVRAFSPNSMRNMDPKDEHKRITEEYDKMKLKLQNLIKKQDQLLRVIIYLLLNLAENTKVEDKMRKKNICGMLAKTLDRENANLLHLVVTFLRKLSLFKENVDDMADLNVVEKLPKVLLINNPEVIEVTLQLLFNLSFDTHLRERMVRVGSIPKLVSLLSDQRYEIIVLKILYHLSMDDRCKSMFTYTDCIPMVMSMLLESSEEEEHMELIALCINLAINKRNAQMMVENNRLQCLMERAFRNQDSLIMKMIRNIAQHEGTKQNFVEFVGDIAQAIVRCENEDFVVECVGVLGNMTIPDLDFSQIMQRFNMIPWITSVLVPGKHEDDLVLEVVVLLGTAASDEGCATLFCKADVLLSLIELLKAKQEDDEMVLQIIYVFYQISRHVATRDYLIKETEAPAYLIDLMHDKNAQIRKICNACLEIIAECNKEWAERIKLEKFRWHNSQWLEMVESSVVEEPAYGMSGDVDDLSSFYTEDMIQRALMYPSGSETDLDQEENITADNKTINDPLTRPRSRHSHEMEAEFGDQLFHNKSGLSTSNSSEDLVRNGLNNLVLGPLLSSDSDLEKMEDSQYVMI</sequence>
<accession>A0AAN9VVT1</accession>
<evidence type="ECO:0008006" key="4">
    <source>
        <dbReference type="Google" id="ProtNLM"/>
    </source>
</evidence>
<dbReference type="GO" id="GO:0044782">
    <property type="term" value="P:cilium organization"/>
    <property type="evidence" value="ECO:0007669"/>
    <property type="project" value="TreeGrafter"/>
</dbReference>
<proteinExistence type="predicted"/>
<keyword evidence="3" id="KW-1185">Reference proteome</keyword>